<protein>
    <submittedName>
        <fullName evidence="2">Uncharacterized protein</fullName>
    </submittedName>
</protein>
<gene>
    <name evidence="2" type="ORF">ILUMI_13753</name>
</gene>
<feature type="region of interest" description="Disordered" evidence="1">
    <location>
        <begin position="109"/>
        <end position="136"/>
    </location>
</feature>
<proteinExistence type="predicted"/>
<dbReference type="EMBL" id="VTPC01008745">
    <property type="protein sequence ID" value="KAF2892415.1"/>
    <property type="molecule type" value="Genomic_DNA"/>
</dbReference>
<keyword evidence="3" id="KW-1185">Reference proteome</keyword>
<organism evidence="2 3">
    <name type="scientific">Ignelater luminosus</name>
    <name type="common">Cucubano</name>
    <name type="synonym">Pyrophorus luminosus</name>
    <dbReference type="NCBI Taxonomy" id="2038154"/>
    <lineage>
        <taxon>Eukaryota</taxon>
        <taxon>Metazoa</taxon>
        <taxon>Ecdysozoa</taxon>
        <taxon>Arthropoda</taxon>
        <taxon>Hexapoda</taxon>
        <taxon>Insecta</taxon>
        <taxon>Pterygota</taxon>
        <taxon>Neoptera</taxon>
        <taxon>Endopterygota</taxon>
        <taxon>Coleoptera</taxon>
        <taxon>Polyphaga</taxon>
        <taxon>Elateriformia</taxon>
        <taxon>Elateroidea</taxon>
        <taxon>Elateridae</taxon>
        <taxon>Agrypninae</taxon>
        <taxon>Pyrophorini</taxon>
        <taxon>Ignelater</taxon>
    </lineage>
</organism>
<evidence type="ECO:0000313" key="3">
    <source>
        <dbReference type="Proteomes" id="UP000801492"/>
    </source>
</evidence>
<feature type="compositionally biased region" description="Basic residues" evidence="1">
    <location>
        <begin position="121"/>
        <end position="132"/>
    </location>
</feature>
<accession>A0A8K0CRS4</accession>
<comment type="caution">
    <text evidence="2">The sequence shown here is derived from an EMBL/GenBank/DDBJ whole genome shotgun (WGS) entry which is preliminary data.</text>
</comment>
<name>A0A8K0CRS4_IGNLU</name>
<sequence>MGLHMRVVTQKKFMGYSVHVWLQSGFKAYEIFQLNPEVILNKPSNRLFEFSDNGQHVENVLQTFLKELEKPRQTKTETIVCRRAKKKVNVLPGRGITVEDLIFDWSPTPGPSTSSCAKQPQKNKKKTAKRKLSKIEVSEPNRIMLRSIMQKAVIVSEKPPCK</sequence>
<dbReference type="Proteomes" id="UP000801492">
    <property type="component" value="Unassembled WGS sequence"/>
</dbReference>
<evidence type="ECO:0000256" key="1">
    <source>
        <dbReference type="SAM" id="MobiDB-lite"/>
    </source>
</evidence>
<reference evidence="2" key="1">
    <citation type="submission" date="2019-08" db="EMBL/GenBank/DDBJ databases">
        <title>The genome of the North American firefly Photinus pyralis.</title>
        <authorList>
            <consortium name="Photinus pyralis genome working group"/>
            <person name="Fallon T.R."/>
            <person name="Sander Lower S.E."/>
            <person name="Weng J.-K."/>
        </authorList>
    </citation>
    <scope>NUCLEOTIDE SEQUENCE</scope>
    <source>
        <strain evidence="2">TRF0915ILg1</strain>
        <tissue evidence="2">Whole body</tissue>
    </source>
</reference>
<evidence type="ECO:0000313" key="2">
    <source>
        <dbReference type="EMBL" id="KAF2892415.1"/>
    </source>
</evidence>
<dbReference type="OrthoDB" id="6809997at2759"/>
<dbReference type="AlphaFoldDB" id="A0A8K0CRS4"/>